<dbReference type="AlphaFoldDB" id="A0A5N0E9S3"/>
<proteinExistence type="predicted"/>
<sequence length="159" mass="17550">MPVDENDHSQVLDWQDGIENALAHLTCVLVARRTRTTPERVTWQQYDVLEMLRLRGPMTPSALSDALSVSRPTMSKALRVLKDQDLVEQAALGTDRREQTTSLTAIGREFLDRAAECRRDNATIAESVLTPAEQAIFAELCGKVAEAIHMAAQPAPISP</sequence>
<protein>
    <submittedName>
        <fullName evidence="2">Winged helix-turn-helix transcriptional regulator</fullName>
    </submittedName>
</protein>
<organism evidence="2 3">
    <name type="scientific">Nocardia colli</name>
    <dbReference type="NCBI Taxonomy" id="2545717"/>
    <lineage>
        <taxon>Bacteria</taxon>
        <taxon>Bacillati</taxon>
        <taxon>Actinomycetota</taxon>
        <taxon>Actinomycetes</taxon>
        <taxon>Mycobacteriales</taxon>
        <taxon>Nocardiaceae</taxon>
        <taxon>Nocardia</taxon>
    </lineage>
</organism>
<dbReference type="PANTHER" id="PTHR33164">
    <property type="entry name" value="TRANSCRIPTIONAL REGULATOR, MARR FAMILY"/>
    <property type="match status" value="1"/>
</dbReference>
<dbReference type="Proteomes" id="UP000323876">
    <property type="component" value="Unassembled WGS sequence"/>
</dbReference>
<dbReference type="Gene3D" id="1.10.10.10">
    <property type="entry name" value="Winged helix-like DNA-binding domain superfamily/Winged helix DNA-binding domain"/>
    <property type="match status" value="1"/>
</dbReference>
<keyword evidence="3" id="KW-1185">Reference proteome</keyword>
<dbReference type="Pfam" id="PF12802">
    <property type="entry name" value="MarR_2"/>
    <property type="match status" value="1"/>
</dbReference>
<dbReference type="SMART" id="SM00347">
    <property type="entry name" value="HTH_MARR"/>
    <property type="match status" value="1"/>
</dbReference>
<dbReference type="SUPFAM" id="SSF46785">
    <property type="entry name" value="Winged helix' DNA-binding domain"/>
    <property type="match status" value="1"/>
</dbReference>
<evidence type="ECO:0000259" key="1">
    <source>
        <dbReference type="PROSITE" id="PS50995"/>
    </source>
</evidence>
<dbReference type="InterPro" id="IPR011991">
    <property type="entry name" value="ArsR-like_HTH"/>
</dbReference>
<dbReference type="GO" id="GO:0006950">
    <property type="term" value="P:response to stress"/>
    <property type="evidence" value="ECO:0007669"/>
    <property type="project" value="TreeGrafter"/>
</dbReference>
<name>A0A5N0E9S3_9NOCA</name>
<accession>A0A5N0E9S3</accession>
<feature type="domain" description="HTH marR-type" evidence="1">
    <location>
        <begin position="15"/>
        <end position="146"/>
    </location>
</feature>
<dbReference type="PANTHER" id="PTHR33164:SF101">
    <property type="entry name" value="TRANSCRIPTIONAL REPRESSOR MPRA"/>
    <property type="match status" value="1"/>
</dbReference>
<dbReference type="PRINTS" id="PR00598">
    <property type="entry name" value="HTHMARR"/>
</dbReference>
<dbReference type="InterPro" id="IPR036388">
    <property type="entry name" value="WH-like_DNA-bd_sf"/>
</dbReference>
<dbReference type="EMBL" id="VXLC01000015">
    <property type="protein sequence ID" value="KAA8885500.1"/>
    <property type="molecule type" value="Genomic_DNA"/>
</dbReference>
<reference evidence="2 3" key="1">
    <citation type="submission" date="2019-09" db="EMBL/GenBank/DDBJ databases">
        <authorList>
            <person name="Wang X."/>
        </authorList>
    </citation>
    <scope>NUCLEOTIDE SEQUENCE [LARGE SCALE GENOMIC DNA]</scope>
    <source>
        <strain evidence="2 3">CICC 11023</strain>
    </source>
</reference>
<dbReference type="CDD" id="cd00090">
    <property type="entry name" value="HTH_ARSR"/>
    <property type="match status" value="1"/>
</dbReference>
<dbReference type="OrthoDB" id="3693638at2"/>
<dbReference type="GO" id="GO:0003700">
    <property type="term" value="F:DNA-binding transcription factor activity"/>
    <property type="evidence" value="ECO:0007669"/>
    <property type="project" value="InterPro"/>
</dbReference>
<comment type="caution">
    <text evidence="2">The sequence shown here is derived from an EMBL/GenBank/DDBJ whole genome shotgun (WGS) entry which is preliminary data.</text>
</comment>
<dbReference type="InterPro" id="IPR039422">
    <property type="entry name" value="MarR/SlyA-like"/>
</dbReference>
<evidence type="ECO:0000313" key="3">
    <source>
        <dbReference type="Proteomes" id="UP000323876"/>
    </source>
</evidence>
<dbReference type="RefSeq" id="WP_150405058.1">
    <property type="nucleotide sequence ID" value="NZ_JBHJYQ010000005.1"/>
</dbReference>
<dbReference type="PROSITE" id="PS50995">
    <property type="entry name" value="HTH_MARR_2"/>
    <property type="match status" value="1"/>
</dbReference>
<gene>
    <name evidence="2" type="ORF">F3087_28090</name>
</gene>
<dbReference type="InterPro" id="IPR000835">
    <property type="entry name" value="HTH_MarR-typ"/>
</dbReference>
<evidence type="ECO:0000313" key="2">
    <source>
        <dbReference type="EMBL" id="KAA8885500.1"/>
    </source>
</evidence>
<dbReference type="InterPro" id="IPR036390">
    <property type="entry name" value="WH_DNA-bd_sf"/>
</dbReference>